<dbReference type="PRINTS" id="PR00320">
    <property type="entry name" value="GPROTEINBRPT"/>
</dbReference>
<dbReference type="PROSITE" id="PS51394">
    <property type="entry name" value="PFU"/>
    <property type="match status" value="1"/>
</dbReference>
<feature type="repeat" description="WD" evidence="6">
    <location>
        <begin position="100"/>
        <end position="131"/>
    </location>
</feature>
<dbReference type="InterPro" id="IPR038122">
    <property type="entry name" value="PFU_sf"/>
</dbReference>
<dbReference type="SMART" id="SM00320">
    <property type="entry name" value="WD40"/>
    <property type="match status" value="6"/>
</dbReference>
<feature type="domain" description="PUL" evidence="9">
    <location>
        <begin position="549"/>
        <end position="812"/>
    </location>
</feature>
<dbReference type="Pfam" id="PF09070">
    <property type="entry name" value="PFU"/>
    <property type="match status" value="1"/>
</dbReference>
<dbReference type="PANTHER" id="PTHR19849">
    <property type="entry name" value="PHOSPHOLIPASE A-2-ACTIVATING PROTEIN"/>
    <property type="match status" value="1"/>
</dbReference>
<accession>A0A2M4AKM7</accession>
<dbReference type="SUPFAM" id="SSF50978">
    <property type="entry name" value="WD40 repeat-like"/>
    <property type="match status" value="1"/>
</dbReference>
<dbReference type="GO" id="GO:0010992">
    <property type="term" value="P:ubiquitin recycling"/>
    <property type="evidence" value="ECO:0007669"/>
    <property type="project" value="TreeGrafter"/>
</dbReference>
<evidence type="ECO:0000256" key="3">
    <source>
        <dbReference type="ARBA" id="ARBA00022490"/>
    </source>
</evidence>
<evidence type="ECO:0000256" key="2">
    <source>
        <dbReference type="ARBA" id="ARBA00008495"/>
    </source>
</evidence>
<dbReference type="Gene3D" id="3.10.20.870">
    <property type="entry name" value="PFU (PLAA family ubiquitin binding), C-terminal domain"/>
    <property type="match status" value="1"/>
</dbReference>
<proteinExistence type="inferred from homology"/>
<dbReference type="InterPro" id="IPR013535">
    <property type="entry name" value="PUL_dom"/>
</dbReference>
<dbReference type="InterPro" id="IPR020472">
    <property type="entry name" value="WD40_PAC1"/>
</dbReference>
<keyword evidence="5" id="KW-0677">Repeat</keyword>
<evidence type="ECO:0000313" key="10">
    <source>
        <dbReference type="EMBL" id="MBW41345.1"/>
    </source>
</evidence>
<evidence type="ECO:0000256" key="6">
    <source>
        <dbReference type="PROSITE-ProRule" id="PRU00221"/>
    </source>
</evidence>
<feature type="domain" description="PFU" evidence="8">
    <location>
        <begin position="368"/>
        <end position="463"/>
    </location>
</feature>
<feature type="region of interest" description="Disordered" evidence="7">
    <location>
        <begin position="497"/>
        <end position="548"/>
    </location>
</feature>
<evidence type="ECO:0000256" key="4">
    <source>
        <dbReference type="ARBA" id="ARBA00022574"/>
    </source>
</evidence>
<reference evidence="10" key="1">
    <citation type="submission" date="2018-01" db="EMBL/GenBank/DDBJ databases">
        <title>An insight into the sialome of Amazonian anophelines.</title>
        <authorList>
            <person name="Ribeiro J.M."/>
            <person name="Scarpassa V."/>
            <person name="Calvo E."/>
        </authorList>
    </citation>
    <scope>NUCLEOTIDE SEQUENCE</scope>
    <source>
        <tissue evidence="10">Salivary glands</tissue>
    </source>
</reference>
<dbReference type="PROSITE" id="PS50294">
    <property type="entry name" value="WD_REPEATS_REGION"/>
    <property type="match status" value="2"/>
</dbReference>
<comment type="subcellular location">
    <subcellularLocation>
        <location evidence="1">Cytoplasm</location>
    </subcellularLocation>
</comment>
<dbReference type="InterPro" id="IPR001680">
    <property type="entry name" value="WD40_rpt"/>
</dbReference>
<evidence type="ECO:0000259" key="8">
    <source>
        <dbReference type="PROSITE" id="PS51394"/>
    </source>
</evidence>
<evidence type="ECO:0000256" key="7">
    <source>
        <dbReference type="SAM" id="MobiDB-lite"/>
    </source>
</evidence>
<dbReference type="InterPro" id="IPR015155">
    <property type="entry name" value="PFU"/>
</dbReference>
<feature type="compositionally biased region" description="Low complexity" evidence="7">
    <location>
        <begin position="531"/>
        <end position="542"/>
    </location>
</feature>
<dbReference type="Pfam" id="PF00400">
    <property type="entry name" value="WD40"/>
    <property type="match status" value="5"/>
</dbReference>
<evidence type="ECO:0000259" key="9">
    <source>
        <dbReference type="PROSITE" id="PS51396"/>
    </source>
</evidence>
<dbReference type="GO" id="GO:0043130">
    <property type="term" value="F:ubiquitin binding"/>
    <property type="evidence" value="ECO:0007669"/>
    <property type="project" value="TreeGrafter"/>
</dbReference>
<dbReference type="GO" id="GO:0005634">
    <property type="term" value="C:nucleus"/>
    <property type="evidence" value="ECO:0007669"/>
    <property type="project" value="TreeGrafter"/>
</dbReference>
<evidence type="ECO:0000256" key="5">
    <source>
        <dbReference type="ARBA" id="ARBA00022737"/>
    </source>
</evidence>
<sequence length="814" mass="87870">MVKIEDFKLSCELAGHKLDVRAVAEGSGFLVSGSRDKTAKIWSSHGNGFQESETMRNHTNYVGAVLVVEANGWVCTASNDATIAIFRYPGGPAAEPIGVLKGHTSTVCALAMGHTATSLISGSWDKTAKLWTNVPGSMTNVTLVGHEAAVWAVACLSNDRYLTGSADKSIFVWNSSGTKLAVLKGHKDCVRGLCPLPVASGGGFLSCSNDATIRHWNDTYECVKEFHGHTNYIYSLARSDAWGDSVFVSAGEDSTIRMWDLREGALGEALHLPAQSAWAVCGLRNGDIACGTSDAMVRVFTASAERVATDDQLAAFRVAVEVRQAEASKQLGGMNVNDLPGPESLLAEGKEGQTRIVRHPDGKILCYQWSSAGKWECVGDVMGASDGDSGKQLYEGREYDYVFSVNLTDDAPNLKLPYNRGEDPWFVAQRFIHKHNLPQVYLEQVANFIVKNSDNTAPVASAAANSYFDPFTGGSRYVPGSGAARGGYQPTAVNTDPFTGGSSYTTQTPNVAARTAPPATGSNGGNVDPFTSGGSYSTTGGSETKKSNTHFPHRHYILLENADLAKVLVKLKELNGKIEDSSLRMSDETLDDVVRYAGEILSSSNAEPNSVCLTAIKYLFSAWPTELLFPIIDITRLVVREPRACQELFDAAFIGVFLQHANHLPANQLMAARCFTNMVSHGAGRTIVVEHLRPIVDRLATIRAGSANLQIALASFYLNLSMTQLEKLSSVEFCKVLATTVADLAGWLTDNEATYRCYQTFGNLLSVKGATDAVSDVLKSQTELTERILFHVSSELPNFAKLNECASYLIELLL</sequence>
<name>A0A2M4AKM7_9DIPT</name>
<dbReference type="EMBL" id="GGFK01008024">
    <property type="protein sequence ID" value="MBW41345.1"/>
    <property type="molecule type" value="Transcribed_RNA"/>
</dbReference>
<evidence type="ECO:0000256" key="1">
    <source>
        <dbReference type="ARBA" id="ARBA00004496"/>
    </source>
</evidence>
<feature type="repeat" description="WD" evidence="6">
    <location>
        <begin position="226"/>
        <end position="269"/>
    </location>
</feature>
<dbReference type="Gene3D" id="1.25.10.10">
    <property type="entry name" value="Leucine-rich Repeat Variant"/>
    <property type="match status" value="1"/>
</dbReference>
<dbReference type="PANTHER" id="PTHR19849:SF0">
    <property type="entry name" value="PHOSPHOLIPASE A-2-ACTIVATING PROTEIN"/>
    <property type="match status" value="1"/>
</dbReference>
<feature type="repeat" description="WD" evidence="6">
    <location>
        <begin position="143"/>
        <end position="174"/>
    </location>
</feature>
<dbReference type="PROSITE" id="PS50082">
    <property type="entry name" value="WD_REPEATS_2"/>
    <property type="match status" value="4"/>
</dbReference>
<dbReference type="InterPro" id="IPR036322">
    <property type="entry name" value="WD40_repeat_dom_sf"/>
</dbReference>
<keyword evidence="4 6" id="KW-0853">WD repeat</keyword>
<dbReference type="AlphaFoldDB" id="A0A2M4AKM7"/>
<comment type="similarity">
    <text evidence="2">Belongs to the WD repeat PLAP family.</text>
</comment>
<dbReference type="GO" id="GO:0043161">
    <property type="term" value="P:proteasome-mediated ubiquitin-dependent protein catabolic process"/>
    <property type="evidence" value="ECO:0007669"/>
    <property type="project" value="TreeGrafter"/>
</dbReference>
<dbReference type="GO" id="GO:0005737">
    <property type="term" value="C:cytoplasm"/>
    <property type="evidence" value="ECO:0007669"/>
    <property type="project" value="UniProtKB-SubCell"/>
</dbReference>
<dbReference type="Pfam" id="PF08324">
    <property type="entry name" value="PUL"/>
    <property type="match status" value="1"/>
</dbReference>
<dbReference type="Gene3D" id="2.130.10.10">
    <property type="entry name" value="YVTN repeat-like/Quinoprotein amine dehydrogenase"/>
    <property type="match status" value="1"/>
</dbReference>
<dbReference type="InterPro" id="IPR011989">
    <property type="entry name" value="ARM-like"/>
</dbReference>
<protein>
    <submittedName>
        <fullName evidence="10">Putative phospholipase a2-activating protein</fullName>
    </submittedName>
</protein>
<dbReference type="PROSITE" id="PS51396">
    <property type="entry name" value="PUL"/>
    <property type="match status" value="1"/>
</dbReference>
<dbReference type="CDD" id="cd00200">
    <property type="entry name" value="WD40"/>
    <property type="match status" value="1"/>
</dbReference>
<keyword evidence="3" id="KW-0963">Cytoplasm</keyword>
<organism evidence="10">
    <name type="scientific">Anopheles triannulatus</name>
    <dbReference type="NCBI Taxonomy" id="58253"/>
    <lineage>
        <taxon>Eukaryota</taxon>
        <taxon>Metazoa</taxon>
        <taxon>Ecdysozoa</taxon>
        <taxon>Arthropoda</taxon>
        <taxon>Hexapoda</taxon>
        <taxon>Insecta</taxon>
        <taxon>Pterygota</taxon>
        <taxon>Neoptera</taxon>
        <taxon>Endopterygota</taxon>
        <taxon>Diptera</taxon>
        <taxon>Nematocera</taxon>
        <taxon>Culicoidea</taxon>
        <taxon>Culicidae</taxon>
        <taxon>Anophelinae</taxon>
        <taxon>Anopheles</taxon>
    </lineage>
</organism>
<feature type="compositionally biased region" description="Polar residues" evidence="7">
    <location>
        <begin position="497"/>
        <end position="510"/>
    </location>
</feature>
<feature type="repeat" description="WD" evidence="6">
    <location>
        <begin position="13"/>
        <end position="43"/>
    </location>
</feature>
<dbReference type="InterPro" id="IPR015943">
    <property type="entry name" value="WD40/YVTN_repeat-like_dom_sf"/>
</dbReference>